<dbReference type="RefSeq" id="WP_185180304.1">
    <property type="nucleotide sequence ID" value="NZ_CBCSEP010000001.1"/>
</dbReference>
<keyword evidence="1" id="KW-0472">Membrane</keyword>
<dbReference type="Pfam" id="PF06961">
    <property type="entry name" value="DUF1294"/>
    <property type="match status" value="1"/>
</dbReference>
<accession>A0A841TFE0</accession>
<evidence type="ECO:0000256" key="1">
    <source>
        <dbReference type="SAM" id="Phobius"/>
    </source>
</evidence>
<evidence type="ECO:0000313" key="2">
    <source>
        <dbReference type="EMBL" id="MBB6679036.1"/>
    </source>
</evidence>
<name>A0A841TFE0_9BACL</name>
<feature type="transmembrane region" description="Helical" evidence="1">
    <location>
        <begin position="6"/>
        <end position="24"/>
    </location>
</feature>
<comment type="caution">
    <text evidence="2">The sequence shown here is derived from an EMBL/GenBank/DDBJ whole genome shotgun (WGS) entry which is preliminary data.</text>
</comment>
<evidence type="ECO:0000313" key="3">
    <source>
        <dbReference type="Proteomes" id="UP000574133"/>
    </source>
</evidence>
<protein>
    <submittedName>
        <fullName evidence="2">DUF1294 domain-containing protein</fullName>
    </submittedName>
</protein>
<sequence>MIIGIILTIYLILVNAIAYILMGYDKRQAKLRGRRVPEKRLFLAAASGGALGAWIGMRSFRHKTKHASFVVGIPALFVLNAACLWLLYKLYKYVA</sequence>
<proteinExistence type="predicted"/>
<reference evidence="2 3" key="1">
    <citation type="submission" date="2020-08" db="EMBL/GenBank/DDBJ databases">
        <title>Cohnella phylogeny.</title>
        <authorList>
            <person name="Dunlap C."/>
        </authorList>
    </citation>
    <scope>NUCLEOTIDE SEQUENCE [LARGE SCALE GENOMIC DNA]</scope>
    <source>
        <strain evidence="2 3">DSM 103658</strain>
    </source>
</reference>
<keyword evidence="1" id="KW-0812">Transmembrane</keyword>
<gene>
    <name evidence="2" type="ORF">H4Q31_17235</name>
</gene>
<keyword evidence="3" id="KW-1185">Reference proteome</keyword>
<dbReference type="AlphaFoldDB" id="A0A841TFE0"/>
<organism evidence="2 3">
    <name type="scientific">Cohnella lubricantis</name>
    <dbReference type="NCBI Taxonomy" id="2163172"/>
    <lineage>
        <taxon>Bacteria</taxon>
        <taxon>Bacillati</taxon>
        <taxon>Bacillota</taxon>
        <taxon>Bacilli</taxon>
        <taxon>Bacillales</taxon>
        <taxon>Paenibacillaceae</taxon>
        <taxon>Cohnella</taxon>
    </lineage>
</organism>
<dbReference type="Proteomes" id="UP000574133">
    <property type="component" value="Unassembled WGS sequence"/>
</dbReference>
<feature type="transmembrane region" description="Helical" evidence="1">
    <location>
        <begin position="69"/>
        <end position="88"/>
    </location>
</feature>
<dbReference type="InterPro" id="IPR010718">
    <property type="entry name" value="DUF1294"/>
</dbReference>
<dbReference type="EMBL" id="JACJVN010000066">
    <property type="protein sequence ID" value="MBB6679036.1"/>
    <property type="molecule type" value="Genomic_DNA"/>
</dbReference>
<keyword evidence="1" id="KW-1133">Transmembrane helix</keyword>